<dbReference type="Proteomes" id="UP000034588">
    <property type="component" value="Unassembled WGS sequence"/>
</dbReference>
<proteinExistence type="predicted"/>
<reference evidence="2 3" key="1">
    <citation type="journal article" date="2015" name="Nature">
        <title>rRNA introns, odd ribosomes, and small enigmatic genomes across a large radiation of phyla.</title>
        <authorList>
            <person name="Brown C.T."/>
            <person name="Hug L.A."/>
            <person name="Thomas B.C."/>
            <person name="Sharon I."/>
            <person name="Castelle C.J."/>
            <person name="Singh A."/>
            <person name="Wilkins M.J."/>
            <person name="Williams K.H."/>
            <person name="Banfield J.F."/>
        </authorList>
    </citation>
    <scope>NUCLEOTIDE SEQUENCE [LARGE SCALE GENOMIC DNA]</scope>
</reference>
<organism evidence="2 3">
    <name type="scientific">Candidatus Gottesmanbacteria bacterium GW2011_GWB1_49_7</name>
    <dbReference type="NCBI Taxonomy" id="1618448"/>
    <lineage>
        <taxon>Bacteria</taxon>
        <taxon>Candidatus Gottesmaniibacteriota</taxon>
    </lineage>
</organism>
<dbReference type="GO" id="GO:0032259">
    <property type="term" value="P:methylation"/>
    <property type="evidence" value="ECO:0007669"/>
    <property type="project" value="UniProtKB-KW"/>
</dbReference>
<comment type="caution">
    <text evidence="2">The sequence shown here is derived from an EMBL/GenBank/DDBJ whole genome shotgun (WGS) entry which is preliminary data.</text>
</comment>
<dbReference type="GO" id="GO:0008757">
    <property type="term" value="F:S-adenosylmethionine-dependent methyltransferase activity"/>
    <property type="evidence" value="ECO:0007669"/>
    <property type="project" value="InterPro"/>
</dbReference>
<keyword evidence="2" id="KW-0808">Transferase</keyword>
<dbReference type="CDD" id="cd02440">
    <property type="entry name" value="AdoMet_MTases"/>
    <property type="match status" value="1"/>
</dbReference>
<sequence>MKRHLYIQRQADVVIPYLRDAKTVLDFGCGDLSLTRELTRTLPAVKLTGVDVVDSKVRIPRVTFRLYDGTRLPFGANTFDTTIAYHVFHHCRDPKAALKDVMRVTKKQILMVEPCLPAGRRSGLDLFLMKILDRIGNGWRNVAIPMPFTFQKEETWRRWAGEKKWTVYTVLPAGVLPAWLPFGVTKLFVLRARGATMTTPTKQGKEIFVAG</sequence>
<dbReference type="InterPro" id="IPR013216">
    <property type="entry name" value="Methyltransf_11"/>
</dbReference>
<evidence type="ECO:0000313" key="2">
    <source>
        <dbReference type="EMBL" id="KKW09645.1"/>
    </source>
</evidence>
<dbReference type="EMBL" id="LCQD01000056">
    <property type="protein sequence ID" value="KKW09645.1"/>
    <property type="molecule type" value="Genomic_DNA"/>
</dbReference>
<name>A0A0G1VTQ8_9BACT</name>
<evidence type="ECO:0000313" key="3">
    <source>
        <dbReference type="Proteomes" id="UP000034588"/>
    </source>
</evidence>
<dbReference type="Pfam" id="PF08241">
    <property type="entry name" value="Methyltransf_11"/>
    <property type="match status" value="1"/>
</dbReference>
<accession>A0A0G1VTQ8</accession>
<dbReference type="SUPFAM" id="SSF53335">
    <property type="entry name" value="S-adenosyl-L-methionine-dependent methyltransferases"/>
    <property type="match status" value="1"/>
</dbReference>
<dbReference type="InterPro" id="IPR029063">
    <property type="entry name" value="SAM-dependent_MTases_sf"/>
</dbReference>
<evidence type="ECO:0000259" key="1">
    <source>
        <dbReference type="Pfam" id="PF08241"/>
    </source>
</evidence>
<dbReference type="Gene3D" id="3.40.50.150">
    <property type="entry name" value="Vaccinia Virus protein VP39"/>
    <property type="match status" value="1"/>
</dbReference>
<gene>
    <name evidence="2" type="ORF">UY48_C0056G0005</name>
</gene>
<protein>
    <submittedName>
        <fullName evidence="2">Methyltransferase type 11</fullName>
    </submittedName>
</protein>
<feature type="domain" description="Methyltransferase type 11" evidence="1">
    <location>
        <begin position="25"/>
        <end position="107"/>
    </location>
</feature>
<keyword evidence="2" id="KW-0489">Methyltransferase</keyword>
<dbReference type="AlphaFoldDB" id="A0A0G1VTQ8"/>